<feature type="compositionally biased region" description="Low complexity" evidence="1">
    <location>
        <begin position="105"/>
        <end position="123"/>
    </location>
</feature>
<feature type="compositionally biased region" description="Low complexity" evidence="1">
    <location>
        <begin position="70"/>
        <end position="84"/>
    </location>
</feature>
<feature type="region of interest" description="Disordered" evidence="1">
    <location>
        <begin position="58"/>
        <end position="135"/>
    </location>
</feature>
<comment type="caution">
    <text evidence="2">The sequence shown here is derived from an EMBL/GenBank/DDBJ whole genome shotgun (WGS) entry which is preliminary data.</text>
</comment>
<gene>
    <name evidence="2" type="ORF">ISP17_13730</name>
</gene>
<sequence>MEQVNIAELQGQMVEQITGQLPALSRESLVELQAAETASGAGRTTLLAAIDAALQALDDDGGEGKPNPPAVGDAAGEPAAQAAGKLGKAHWQHPEYHGPLTGDQAAWRLANPAGAAAAKDAQAPKTKPVKAARTK</sequence>
<protein>
    <recommendedName>
        <fullName evidence="4">Histone-like nucleoid-structuring protein</fullName>
    </recommendedName>
</protein>
<accession>A0ABW8JZ22</accession>
<evidence type="ECO:0000313" key="2">
    <source>
        <dbReference type="EMBL" id="MFK2905017.1"/>
    </source>
</evidence>
<evidence type="ECO:0000313" key="3">
    <source>
        <dbReference type="Proteomes" id="UP001620460"/>
    </source>
</evidence>
<dbReference type="EMBL" id="JADIKM010000003">
    <property type="protein sequence ID" value="MFK2905017.1"/>
    <property type="molecule type" value="Genomic_DNA"/>
</dbReference>
<reference evidence="2 3" key="1">
    <citation type="submission" date="2020-10" db="EMBL/GenBank/DDBJ databases">
        <title>Phylogeny of dyella-like bacteria.</title>
        <authorList>
            <person name="Fu J."/>
        </authorList>
    </citation>
    <scope>NUCLEOTIDE SEQUENCE [LARGE SCALE GENOMIC DNA]</scope>
    <source>
        <strain evidence="2 3">Gsoil3046</strain>
    </source>
</reference>
<evidence type="ECO:0008006" key="4">
    <source>
        <dbReference type="Google" id="ProtNLM"/>
    </source>
</evidence>
<evidence type="ECO:0000256" key="1">
    <source>
        <dbReference type="SAM" id="MobiDB-lite"/>
    </source>
</evidence>
<proteinExistence type="predicted"/>
<keyword evidence="3" id="KW-1185">Reference proteome</keyword>
<organism evidence="2 3">
    <name type="scientific">Dyella ginsengisoli</name>
    <dbReference type="NCBI Taxonomy" id="363848"/>
    <lineage>
        <taxon>Bacteria</taxon>
        <taxon>Pseudomonadati</taxon>
        <taxon>Pseudomonadota</taxon>
        <taxon>Gammaproteobacteria</taxon>
        <taxon>Lysobacterales</taxon>
        <taxon>Rhodanobacteraceae</taxon>
        <taxon>Dyella</taxon>
    </lineage>
</organism>
<name>A0ABW8JZ22_9GAMM</name>
<dbReference type="Proteomes" id="UP001620460">
    <property type="component" value="Unassembled WGS sequence"/>
</dbReference>
<dbReference type="RefSeq" id="WP_404634065.1">
    <property type="nucleotide sequence ID" value="NZ_JADIKM010000003.1"/>
</dbReference>